<dbReference type="RefSeq" id="XP_047762441.1">
    <property type="nucleotide sequence ID" value="XM_047904939.1"/>
</dbReference>
<dbReference type="EMBL" id="CP090167">
    <property type="protein sequence ID" value="UJO18075.1"/>
    <property type="molecule type" value="Genomic_DNA"/>
</dbReference>
<protein>
    <submittedName>
        <fullName evidence="1">Uncharacterized protein</fullName>
    </submittedName>
</protein>
<name>A0A9Q8P9A2_PASFU</name>
<dbReference type="AlphaFoldDB" id="A0A9Q8P9A2"/>
<accession>A0A9Q8P9A2</accession>
<dbReference type="KEGG" id="ffu:CLAFUR5_05791"/>
<evidence type="ECO:0000313" key="1">
    <source>
        <dbReference type="EMBL" id="UJO18075.1"/>
    </source>
</evidence>
<reference evidence="1" key="1">
    <citation type="submission" date="2021-12" db="EMBL/GenBank/DDBJ databases">
        <authorList>
            <person name="Zaccaron A."/>
            <person name="Stergiopoulos I."/>
        </authorList>
    </citation>
    <scope>NUCLEOTIDE SEQUENCE</scope>
    <source>
        <strain evidence="1">Race5_Kim</strain>
    </source>
</reference>
<dbReference type="Proteomes" id="UP000756132">
    <property type="component" value="Chromosome 5"/>
</dbReference>
<reference evidence="1" key="2">
    <citation type="journal article" date="2022" name="Microb. Genom.">
        <title>A chromosome-scale genome assembly of the tomato pathogen Cladosporium fulvum reveals a compartmentalized genome architecture and the presence of a dispensable chromosome.</title>
        <authorList>
            <person name="Zaccaron A.Z."/>
            <person name="Chen L.H."/>
            <person name="Samaras A."/>
            <person name="Stergiopoulos I."/>
        </authorList>
    </citation>
    <scope>NUCLEOTIDE SEQUENCE</scope>
    <source>
        <strain evidence="1">Race5_Kim</strain>
    </source>
</reference>
<proteinExistence type="predicted"/>
<dbReference type="GeneID" id="71985669"/>
<organism evidence="1 2">
    <name type="scientific">Passalora fulva</name>
    <name type="common">Tomato leaf mold</name>
    <name type="synonym">Cladosporium fulvum</name>
    <dbReference type="NCBI Taxonomy" id="5499"/>
    <lineage>
        <taxon>Eukaryota</taxon>
        <taxon>Fungi</taxon>
        <taxon>Dikarya</taxon>
        <taxon>Ascomycota</taxon>
        <taxon>Pezizomycotina</taxon>
        <taxon>Dothideomycetes</taxon>
        <taxon>Dothideomycetidae</taxon>
        <taxon>Mycosphaerellales</taxon>
        <taxon>Mycosphaerellaceae</taxon>
        <taxon>Fulvia</taxon>
    </lineage>
</organism>
<evidence type="ECO:0000313" key="2">
    <source>
        <dbReference type="Proteomes" id="UP000756132"/>
    </source>
</evidence>
<keyword evidence="2" id="KW-1185">Reference proteome</keyword>
<gene>
    <name evidence="1" type="ORF">CLAFUR5_05791</name>
</gene>
<sequence>MNIVQELQRHPLDDRAEKMWQNMSDNYQARRTRLHQANFLFLKYLGKTILQAWEATEAAMKQKGMALEEPQIVLDIKHNLGEVQDDSNLGQREPSGIANHTLQDNTEARLPDVSAVPYFTNSLGMESVGYREMFETTMSGFGTDWMDCATIFGM</sequence>
<dbReference type="OrthoDB" id="2269373at2759"/>